<dbReference type="InterPro" id="IPR000182">
    <property type="entry name" value="GNAT_dom"/>
</dbReference>
<dbReference type="Proteomes" id="UP000637359">
    <property type="component" value="Unassembled WGS sequence"/>
</dbReference>
<dbReference type="InterPro" id="IPR016181">
    <property type="entry name" value="Acyl_CoA_acyltransferase"/>
</dbReference>
<dbReference type="AlphaFoldDB" id="A0A923RIS1"/>
<sequence>MKQVHTRFPVMETERLQLRKIEVQDAENMLTYLQDPDVMEYYGLPPFVSAEQVLDEIAWYNKIFTQQTGIRWGITLKDEDKIIGSLGFLNWVPMHHRVDIGYELNQEYWGKGIASEALQAVLAYGFETMELERVQALIEPANLASIHLVEKHGFLREGLLRNYEYGNGKFDDLLMYAILKKDFLASSK</sequence>
<gene>
    <name evidence="2" type="ORF">H8S33_11195</name>
</gene>
<dbReference type="EMBL" id="JACOOL010000007">
    <property type="protein sequence ID" value="MBC5637371.1"/>
    <property type="molecule type" value="Genomic_DNA"/>
</dbReference>
<evidence type="ECO:0000259" key="1">
    <source>
        <dbReference type="PROSITE" id="PS51186"/>
    </source>
</evidence>
<dbReference type="PROSITE" id="PS51186">
    <property type="entry name" value="GNAT"/>
    <property type="match status" value="1"/>
</dbReference>
<dbReference type="RefSeq" id="WP_186870080.1">
    <property type="nucleotide sequence ID" value="NZ_JACOOL010000007.1"/>
</dbReference>
<dbReference type="Gene3D" id="3.40.630.30">
    <property type="match status" value="1"/>
</dbReference>
<protein>
    <submittedName>
        <fullName evidence="2">GNAT family N-acetyltransferase</fullName>
    </submittedName>
</protein>
<dbReference type="InterPro" id="IPR051531">
    <property type="entry name" value="N-acetyltransferase"/>
</dbReference>
<dbReference type="SUPFAM" id="SSF55729">
    <property type="entry name" value="Acyl-CoA N-acyltransferases (Nat)"/>
    <property type="match status" value="1"/>
</dbReference>
<dbReference type="Pfam" id="PF13302">
    <property type="entry name" value="Acetyltransf_3"/>
    <property type="match status" value="1"/>
</dbReference>
<dbReference type="GO" id="GO:0005737">
    <property type="term" value="C:cytoplasm"/>
    <property type="evidence" value="ECO:0007669"/>
    <property type="project" value="TreeGrafter"/>
</dbReference>
<proteinExistence type="predicted"/>
<feature type="domain" description="N-acetyltransferase" evidence="1">
    <location>
        <begin position="16"/>
        <end position="180"/>
    </location>
</feature>
<organism evidence="2 3">
    <name type="scientific">Ornithinibacillus hominis</name>
    <dbReference type="NCBI Taxonomy" id="2763055"/>
    <lineage>
        <taxon>Bacteria</taxon>
        <taxon>Bacillati</taxon>
        <taxon>Bacillota</taxon>
        <taxon>Bacilli</taxon>
        <taxon>Bacillales</taxon>
        <taxon>Bacillaceae</taxon>
        <taxon>Ornithinibacillus</taxon>
    </lineage>
</organism>
<keyword evidence="3" id="KW-1185">Reference proteome</keyword>
<dbReference type="PANTHER" id="PTHR43792:SF9">
    <property type="entry name" value="RIBOSOMAL-PROTEIN-ALANINE ACETYLTRANSFERASE"/>
    <property type="match status" value="1"/>
</dbReference>
<comment type="caution">
    <text evidence="2">The sequence shown here is derived from an EMBL/GenBank/DDBJ whole genome shotgun (WGS) entry which is preliminary data.</text>
</comment>
<name>A0A923RIS1_9BACI</name>
<accession>A0A923RIS1</accession>
<evidence type="ECO:0000313" key="3">
    <source>
        <dbReference type="Proteomes" id="UP000637359"/>
    </source>
</evidence>
<dbReference type="CDD" id="cd04301">
    <property type="entry name" value="NAT_SF"/>
    <property type="match status" value="1"/>
</dbReference>
<dbReference type="GO" id="GO:0008999">
    <property type="term" value="F:protein-N-terminal-alanine acetyltransferase activity"/>
    <property type="evidence" value="ECO:0007669"/>
    <property type="project" value="TreeGrafter"/>
</dbReference>
<dbReference type="PANTHER" id="PTHR43792">
    <property type="entry name" value="GNAT FAMILY, PUTATIVE (AFU_ORTHOLOGUE AFUA_3G00765)-RELATED-RELATED"/>
    <property type="match status" value="1"/>
</dbReference>
<evidence type="ECO:0000313" key="2">
    <source>
        <dbReference type="EMBL" id="MBC5637371.1"/>
    </source>
</evidence>
<reference evidence="2" key="1">
    <citation type="submission" date="2020-08" db="EMBL/GenBank/DDBJ databases">
        <title>Genome public.</title>
        <authorList>
            <person name="Liu C."/>
            <person name="Sun Q."/>
        </authorList>
    </citation>
    <scope>NUCLEOTIDE SEQUENCE</scope>
    <source>
        <strain evidence="2">BX22</strain>
    </source>
</reference>